<dbReference type="AlphaFoldDB" id="A0A371FF76"/>
<accession>A0A371FF76</accession>
<evidence type="ECO:0000313" key="3">
    <source>
        <dbReference type="Proteomes" id="UP000257109"/>
    </source>
</evidence>
<protein>
    <submittedName>
        <fullName evidence="2">Uncharacterized protein</fullName>
    </submittedName>
</protein>
<name>A0A371FF76_MUCPR</name>
<organism evidence="2 3">
    <name type="scientific">Mucuna pruriens</name>
    <name type="common">Velvet bean</name>
    <name type="synonym">Dolichos pruriens</name>
    <dbReference type="NCBI Taxonomy" id="157652"/>
    <lineage>
        <taxon>Eukaryota</taxon>
        <taxon>Viridiplantae</taxon>
        <taxon>Streptophyta</taxon>
        <taxon>Embryophyta</taxon>
        <taxon>Tracheophyta</taxon>
        <taxon>Spermatophyta</taxon>
        <taxon>Magnoliopsida</taxon>
        <taxon>eudicotyledons</taxon>
        <taxon>Gunneridae</taxon>
        <taxon>Pentapetalae</taxon>
        <taxon>rosids</taxon>
        <taxon>fabids</taxon>
        <taxon>Fabales</taxon>
        <taxon>Fabaceae</taxon>
        <taxon>Papilionoideae</taxon>
        <taxon>50 kb inversion clade</taxon>
        <taxon>NPAAA clade</taxon>
        <taxon>indigoferoid/millettioid clade</taxon>
        <taxon>Phaseoleae</taxon>
        <taxon>Mucuna</taxon>
    </lineage>
</organism>
<feature type="region of interest" description="Disordered" evidence="1">
    <location>
        <begin position="1"/>
        <end position="23"/>
    </location>
</feature>
<dbReference type="Proteomes" id="UP000257109">
    <property type="component" value="Unassembled WGS sequence"/>
</dbReference>
<gene>
    <name evidence="2" type="ORF">CR513_43208</name>
</gene>
<evidence type="ECO:0000313" key="2">
    <source>
        <dbReference type="EMBL" id="RDX76763.1"/>
    </source>
</evidence>
<keyword evidence="3" id="KW-1185">Reference proteome</keyword>
<sequence length="91" mass="10267">MGSSRMQTDRLKANNSNNHHTGRIQIKGRMQLKDSVQTGACLKANAAINNQIQDTRCHCSNNSSNRKRHHQIAASNLEFQQTMSSSNLQFR</sequence>
<proteinExistence type="predicted"/>
<reference evidence="2" key="1">
    <citation type="submission" date="2018-05" db="EMBL/GenBank/DDBJ databases">
        <title>Draft genome of Mucuna pruriens seed.</title>
        <authorList>
            <person name="Nnadi N.E."/>
            <person name="Vos R."/>
            <person name="Hasami M.H."/>
            <person name="Devisetty U.K."/>
            <person name="Aguiy J.C."/>
        </authorList>
    </citation>
    <scope>NUCLEOTIDE SEQUENCE [LARGE SCALE GENOMIC DNA]</scope>
    <source>
        <strain evidence="2">JCA_2017</strain>
    </source>
</reference>
<dbReference type="EMBL" id="QJKJ01009394">
    <property type="protein sequence ID" value="RDX76763.1"/>
    <property type="molecule type" value="Genomic_DNA"/>
</dbReference>
<comment type="caution">
    <text evidence="2">The sequence shown here is derived from an EMBL/GenBank/DDBJ whole genome shotgun (WGS) entry which is preliminary data.</text>
</comment>
<evidence type="ECO:0000256" key="1">
    <source>
        <dbReference type="SAM" id="MobiDB-lite"/>
    </source>
</evidence>
<feature type="non-terminal residue" evidence="2">
    <location>
        <position position="1"/>
    </location>
</feature>